<name>A0AAV3YVX2_9GAST</name>
<feature type="chain" id="PRO_5043539756" evidence="5">
    <location>
        <begin position="22"/>
        <end position="178"/>
    </location>
</feature>
<evidence type="ECO:0000256" key="1">
    <source>
        <dbReference type="ARBA" id="ARBA00004613"/>
    </source>
</evidence>
<feature type="signal peptide" evidence="5">
    <location>
        <begin position="1"/>
        <end position="21"/>
    </location>
</feature>
<dbReference type="EMBL" id="BLXT01001502">
    <property type="protein sequence ID" value="GFN86193.1"/>
    <property type="molecule type" value="Genomic_DNA"/>
</dbReference>
<dbReference type="Proteomes" id="UP000735302">
    <property type="component" value="Unassembled WGS sequence"/>
</dbReference>
<evidence type="ECO:0000313" key="7">
    <source>
        <dbReference type="Proteomes" id="UP000735302"/>
    </source>
</evidence>
<dbReference type="Pfam" id="PF14704">
    <property type="entry name" value="DERM"/>
    <property type="match status" value="1"/>
</dbReference>
<dbReference type="PANTHER" id="PTHR15040">
    <property type="entry name" value="DERMATOPONTIN-RELATED"/>
    <property type="match status" value="1"/>
</dbReference>
<dbReference type="AlphaFoldDB" id="A0AAV3YVX2"/>
<gene>
    <name evidence="6" type="ORF">PoB_001269900</name>
</gene>
<dbReference type="GO" id="GO:0005615">
    <property type="term" value="C:extracellular space"/>
    <property type="evidence" value="ECO:0007669"/>
    <property type="project" value="TreeGrafter"/>
</dbReference>
<evidence type="ECO:0000256" key="5">
    <source>
        <dbReference type="SAM" id="SignalP"/>
    </source>
</evidence>
<proteinExistence type="inferred from homology"/>
<comment type="caution">
    <text evidence="6">The sequence shown here is derived from an EMBL/GenBank/DDBJ whole genome shotgun (WGS) entry which is preliminary data.</text>
</comment>
<evidence type="ECO:0000256" key="3">
    <source>
        <dbReference type="ARBA" id="ARBA00022525"/>
    </source>
</evidence>
<dbReference type="PANTHER" id="PTHR15040:SF1">
    <property type="entry name" value="DERMATOPONTIN-LIKE ISOFORM X1"/>
    <property type="match status" value="1"/>
</dbReference>
<comment type="similarity">
    <text evidence="2">Belongs to the dermatopontin family.</text>
</comment>
<dbReference type="GO" id="GO:0030199">
    <property type="term" value="P:collagen fibril organization"/>
    <property type="evidence" value="ECO:0007669"/>
    <property type="project" value="TreeGrafter"/>
</dbReference>
<evidence type="ECO:0000256" key="4">
    <source>
        <dbReference type="ARBA" id="ARBA00023157"/>
    </source>
</evidence>
<protein>
    <submittedName>
        <fullName evidence="6">Hemagglutinin/amebocyte aggregation factor</fullName>
    </submittedName>
</protein>
<accession>A0AAV3YVX2</accession>
<organism evidence="6 7">
    <name type="scientific">Plakobranchus ocellatus</name>
    <dbReference type="NCBI Taxonomy" id="259542"/>
    <lineage>
        <taxon>Eukaryota</taxon>
        <taxon>Metazoa</taxon>
        <taxon>Spiralia</taxon>
        <taxon>Lophotrochozoa</taxon>
        <taxon>Mollusca</taxon>
        <taxon>Gastropoda</taxon>
        <taxon>Heterobranchia</taxon>
        <taxon>Euthyneura</taxon>
        <taxon>Panpulmonata</taxon>
        <taxon>Sacoglossa</taxon>
        <taxon>Placobranchoidea</taxon>
        <taxon>Plakobranchidae</taxon>
        <taxon>Plakobranchus</taxon>
    </lineage>
</organism>
<evidence type="ECO:0000256" key="2">
    <source>
        <dbReference type="ARBA" id="ARBA00008712"/>
    </source>
</evidence>
<dbReference type="InterPro" id="IPR026645">
    <property type="entry name" value="Dermatopontin"/>
</dbReference>
<keyword evidence="3" id="KW-0964">Secreted</keyword>
<comment type="subcellular location">
    <subcellularLocation>
        <location evidence="1">Secreted</location>
    </subcellularLocation>
</comment>
<dbReference type="GO" id="GO:0031012">
    <property type="term" value="C:extracellular matrix"/>
    <property type="evidence" value="ECO:0007669"/>
    <property type="project" value="TreeGrafter"/>
</dbReference>
<keyword evidence="4" id="KW-1015">Disulfide bond</keyword>
<evidence type="ECO:0000313" key="6">
    <source>
        <dbReference type="EMBL" id="GFN86193.1"/>
    </source>
</evidence>
<sequence>MYSIDIFILCILPILSHQVVADRLGGSRQEFTFECKSGESLSRIVSEHKDNVEDRFFDFSCSKLPVKAFLDACEWSDFTYRGHGVLHFQCPESGLITGIHSKYDNSREDRMFSFKCCSPTSYVLHSCEKTMWSNSYDKKKDAKVPNGYVMRGWTSVYSKKHYDRIYALLNCRLGKIYS</sequence>
<keyword evidence="7" id="KW-1185">Reference proteome</keyword>
<keyword evidence="5" id="KW-0732">Signal</keyword>
<reference evidence="6 7" key="1">
    <citation type="journal article" date="2021" name="Elife">
        <title>Chloroplast acquisition without the gene transfer in kleptoplastic sea slugs, Plakobranchus ocellatus.</title>
        <authorList>
            <person name="Maeda T."/>
            <person name="Takahashi S."/>
            <person name="Yoshida T."/>
            <person name="Shimamura S."/>
            <person name="Takaki Y."/>
            <person name="Nagai Y."/>
            <person name="Toyoda A."/>
            <person name="Suzuki Y."/>
            <person name="Arimoto A."/>
            <person name="Ishii H."/>
            <person name="Satoh N."/>
            <person name="Nishiyama T."/>
            <person name="Hasebe M."/>
            <person name="Maruyama T."/>
            <person name="Minagawa J."/>
            <person name="Obokata J."/>
            <person name="Shigenobu S."/>
        </authorList>
    </citation>
    <scope>NUCLEOTIDE SEQUENCE [LARGE SCALE GENOMIC DNA]</scope>
</reference>